<comment type="caution">
    <text evidence="20">The sequence shown here is derived from an EMBL/GenBank/DDBJ whole genome shotgun (WGS) entry which is preliminary data.</text>
</comment>
<dbReference type="GO" id="GO:0046872">
    <property type="term" value="F:metal ion binding"/>
    <property type="evidence" value="ECO:0007669"/>
    <property type="project" value="UniProtKB-KW"/>
</dbReference>
<evidence type="ECO:0000256" key="8">
    <source>
        <dbReference type="ARBA" id="ARBA00022723"/>
    </source>
</evidence>
<keyword evidence="4" id="KW-1003">Cell membrane</keyword>
<dbReference type="GO" id="GO:0005886">
    <property type="term" value="C:plasma membrane"/>
    <property type="evidence" value="ECO:0007669"/>
    <property type="project" value="UniProtKB-SubCell"/>
</dbReference>
<evidence type="ECO:0000256" key="15">
    <source>
        <dbReference type="PROSITE-ProRule" id="PRU01356"/>
    </source>
</evidence>
<gene>
    <name evidence="20" type="ORF">M406DRAFT_353653</name>
</gene>
<evidence type="ECO:0000256" key="4">
    <source>
        <dbReference type="ARBA" id="ARBA00022475"/>
    </source>
</evidence>
<keyword evidence="9 18" id="KW-0732">Signal</keyword>
<evidence type="ECO:0000256" key="17">
    <source>
        <dbReference type="SAM" id="Phobius"/>
    </source>
</evidence>
<feature type="region of interest" description="Disordered" evidence="16">
    <location>
        <begin position="106"/>
        <end position="171"/>
    </location>
</feature>
<reference evidence="20" key="1">
    <citation type="journal article" date="2020" name="Phytopathology">
        <title>Genome sequence of the chestnut blight fungus Cryphonectria parasitica EP155: A fundamental resource for an archetypical invasive plant pathogen.</title>
        <authorList>
            <person name="Crouch J.A."/>
            <person name="Dawe A."/>
            <person name="Aerts A."/>
            <person name="Barry K."/>
            <person name="Churchill A.C.L."/>
            <person name="Grimwood J."/>
            <person name="Hillman B."/>
            <person name="Milgroom M.G."/>
            <person name="Pangilinan J."/>
            <person name="Smith M."/>
            <person name="Salamov A."/>
            <person name="Schmutz J."/>
            <person name="Yadav J."/>
            <person name="Grigoriev I.V."/>
            <person name="Nuss D."/>
        </authorList>
    </citation>
    <scope>NUCLEOTIDE SEQUENCE</scope>
    <source>
        <strain evidence="20">EP155</strain>
    </source>
</reference>
<comment type="similarity">
    <text evidence="3">Belongs to the RBT5 family.</text>
</comment>
<feature type="compositionally biased region" description="Basic and acidic residues" evidence="16">
    <location>
        <begin position="295"/>
        <end position="308"/>
    </location>
</feature>
<dbReference type="InterPro" id="IPR051735">
    <property type="entry name" value="CFEM_domain"/>
</dbReference>
<feature type="disulfide bond" evidence="15">
    <location>
        <begin position="29"/>
        <end position="69"/>
    </location>
</feature>
<evidence type="ECO:0000256" key="5">
    <source>
        <dbReference type="ARBA" id="ARBA00022525"/>
    </source>
</evidence>
<dbReference type="OrthoDB" id="2019572at2759"/>
<dbReference type="PROSITE" id="PS52012">
    <property type="entry name" value="CFEM"/>
    <property type="match status" value="1"/>
</dbReference>
<evidence type="ECO:0000256" key="11">
    <source>
        <dbReference type="ARBA" id="ARBA00023136"/>
    </source>
</evidence>
<keyword evidence="17" id="KW-0812">Transmembrane</keyword>
<keyword evidence="14" id="KW-0449">Lipoprotein</keyword>
<dbReference type="GO" id="GO:0005576">
    <property type="term" value="C:extracellular region"/>
    <property type="evidence" value="ECO:0007669"/>
    <property type="project" value="UniProtKB-SubCell"/>
</dbReference>
<feature type="region of interest" description="Disordered" evidence="16">
    <location>
        <begin position="274"/>
        <end position="316"/>
    </location>
</feature>
<dbReference type="PANTHER" id="PTHR37928">
    <property type="entry name" value="CFEM DOMAIN PROTEIN (AFU_ORTHOLOGUE AFUA_6G14090)"/>
    <property type="match status" value="1"/>
</dbReference>
<proteinExistence type="inferred from homology"/>
<evidence type="ECO:0000256" key="6">
    <source>
        <dbReference type="ARBA" id="ARBA00022617"/>
    </source>
</evidence>
<dbReference type="SMART" id="SM00747">
    <property type="entry name" value="CFEM"/>
    <property type="match status" value="1"/>
</dbReference>
<organism evidence="20 21">
    <name type="scientific">Cryphonectria parasitica (strain ATCC 38755 / EP155)</name>
    <dbReference type="NCBI Taxonomy" id="660469"/>
    <lineage>
        <taxon>Eukaryota</taxon>
        <taxon>Fungi</taxon>
        <taxon>Dikarya</taxon>
        <taxon>Ascomycota</taxon>
        <taxon>Pezizomycotina</taxon>
        <taxon>Sordariomycetes</taxon>
        <taxon>Sordariomycetidae</taxon>
        <taxon>Diaporthales</taxon>
        <taxon>Cryphonectriaceae</taxon>
        <taxon>Cryphonectria-Endothia species complex</taxon>
        <taxon>Cryphonectria</taxon>
    </lineage>
</organism>
<evidence type="ECO:0000256" key="2">
    <source>
        <dbReference type="ARBA" id="ARBA00004613"/>
    </source>
</evidence>
<evidence type="ECO:0000313" key="21">
    <source>
        <dbReference type="Proteomes" id="UP000803844"/>
    </source>
</evidence>
<evidence type="ECO:0000256" key="18">
    <source>
        <dbReference type="SAM" id="SignalP"/>
    </source>
</evidence>
<feature type="disulfide bond" evidence="15">
    <location>
        <begin position="43"/>
        <end position="50"/>
    </location>
</feature>
<feature type="transmembrane region" description="Helical" evidence="17">
    <location>
        <begin position="221"/>
        <end position="241"/>
    </location>
</feature>
<evidence type="ECO:0000256" key="9">
    <source>
        <dbReference type="ARBA" id="ARBA00022729"/>
    </source>
</evidence>
<dbReference type="GO" id="GO:0098552">
    <property type="term" value="C:side of membrane"/>
    <property type="evidence" value="ECO:0007669"/>
    <property type="project" value="UniProtKB-KW"/>
</dbReference>
<evidence type="ECO:0000256" key="10">
    <source>
        <dbReference type="ARBA" id="ARBA00023004"/>
    </source>
</evidence>
<comment type="caution">
    <text evidence="15">Lacks conserved residue(s) required for the propagation of feature annotation.</text>
</comment>
<evidence type="ECO:0000256" key="14">
    <source>
        <dbReference type="ARBA" id="ARBA00023288"/>
    </source>
</evidence>
<evidence type="ECO:0000256" key="16">
    <source>
        <dbReference type="SAM" id="MobiDB-lite"/>
    </source>
</evidence>
<keyword evidence="7" id="KW-0336">GPI-anchor</keyword>
<dbReference type="Pfam" id="PF05730">
    <property type="entry name" value="CFEM"/>
    <property type="match status" value="1"/>
</dbReference>
<protein>
    <recommendedName>
        <fullName evidence="19">CFEM domain-containing protein</fullName>
    </recommendedName>
</protein>
<keyword evidence="8" id="KW-0479">Metal-binding</keyword>
<dbReference type="Proteomes" id="UP000803844">
    <property type="component" value="Unassembled WGS sequence"/>
</dbReference>
<keyword evidence="12 15" id="KW-1015">Disulfide bond</keyword>
<feature type="signal peptide" evidence="18">
    <location>
        <begin position="1"/>
        <end position="19"/>
    </location>
</feature>
<feature type="domain" description="CFEM" evidence="19">
    <location>
        <begin position="1"/>
        <end position="113"/>
    </location>
</feature>
<feature type="disulfide bond" evidence="15">
    <location>
        <begin position="33"/>
        <end position="64"/>
    </location>
</feature>
<dbReference type="RefSeq" id="XP_040771971.1">
    <property type="nucleotide sequence ID" value="XM_040922779.1"/>
</dbReference>
<keyword evidence="10" id="KW-0408">Iron</keyword>
<feature type="chain" id="PRO_5040352085" description="CFEM domain-containing protein" evidence="18">
    <location>
        <begin position="20"/>
        <end position="316"/>
    </location>
</feature>
<evidence type="ECO:0000256" key="3">
    <source>
        <dbReference type="ARBA" id="ARBA00010031"/>
    </source>
</evidence>
<sequence length="316" mass="31235">MLLRSLAPGLLGLAGVANAQIAFSDLASCGQQCIDNMDTTIGCVPVTSECLCSNTNFLYGIHDCADSACTNAADATAAYNFASSSCASVLAATSAPEVQATSVAETSSEAAATTEAATTEAAPTSSSVVTDSAAATSSETSPVEAAQTTSSGSSSPAAATTEAQTTQAPASGMTTIFGAATKTGSSAATSGGAAAAASSSSASGASSGSSNVTNLSTGAKAGIVVGSACAAVSIVGIVLFLSRKRSPPLPRGNMKISEPLPGSGRIGDEAWEQYHTTNPPQYPRPPGTAGSNMSELDRNARPYEEMVPRTKPARIV</sequence>
<evidence type="ECO:0000313" key="20">
    <source>
        <dbReference type="EMBL" id="KAF3760992.1"/>
    </source>
</evidence>
<evidence type="ECO:0000256" key="7">
    <source>
        <dbReference type="ARBA" id="ARBA00022622"/>
    </source>
</evidence>
<name>A0A9P4XUF4_CRYP1</name>
<dbReference type="InterPro" id="IPR008427">
    <property type="entry name" value="Extracellular_membr_CFEM_dom"/>
</dbReference>
<dbReference type="GeneID" id="63839908"/>
<accession>A0A9P4XUF4</accession>
<keyword evidence="11 17" id="KW-0472">Membrane</keyword>
<keyword evidence="6" id="KW-0349">Heme</keyword>
<dbReference type="AlphaFoldDB" id="A0A9P4XUF4"/>
<keyword evidence="21" id="KW-1185">Reference proteome</keyword>
<evidence type="ECO:0000256" key="1">
    <source>
        <dbReference type="ARBA" id="ARBA00004609"/>
    </source>
</evidence>
<dbReference type="EMBL" id="MU032352">
    <property type="protein sequence ID" value="KAF3760992.1"/>
    <property type="molecule type" value="Genomic_DNA"/>
</dbReference>
<keyword evidence="5" id="KW-0964">Secreted</keyword>
<evidence type="ECO:0000256" key="12">
    <source>
        <dbReference type="ARBA" id="ARBA00023157"/>
    </source>
</evidence>
<keyword evidence="13" id="KW-0325">Glycoprotein</keyword>
<evidence type="ECO:0000256" key="13">
    <source>
        <dbReference type="ARBA" id="ARBA00023180"/>
    </source>
</evidence>
<keyword evidence="17" id="KW-1133">Transmembrane helix</keyword>
<dbReference type="PANTHER" id="PTHR37928:SF1">
    <property type="entry name" value="CFEM DOMAIN PROTEIN (AFU_ORTHOLOGUE AFUA_6G14090)"/>
    <property type="match status" value="1"/>
</dbReference>
<evidence type="ECO:0000259" key="19">
    <source>
        <dbReference type="PROSITE" id="PS52012"/>
    </source>
</evidence>
<comment type="subcellular location">
    <subcellularLocation>
        <location evidence="1">Cell membrane</location>
        <topology evidence="1">Lipid-anchor</topology>
        <topology evidence="1">GPI-anchor</topology>
    </subcellularLocation>
    <subcellularLocation>
        <location evidence="2">Secreted</location>
    </subcellularLocation>
</comment>